<dbReference type="Pfam" id="PF03473">
    <property type="entry name" value="MOSC"/>
    <property type="match status" value="1"/>
</dbReference>
<dbReference type="InterPro" id="IPR011037">
    <property type="entry name" value="Pyrv_Knase-like_insert_dom_sf"/>
</dbReference>
<evidence type="ECO:0000256" key="1">
    <source>
        <dbReference type="ARBA" id="ARBA00022679"/>
    </source>
</evidence>
<dbReference type="GO" id="GO:0006777">
    <property type="term" value="P:Mo-molybdopterin cofactor biosynthetic process"/>
    <property type="evidence" value="ECO:0007669"/>
    <property type="project" value="UniProtKB-UniRule"/>
</dbReference>
<dbReference type="SUPFAM" id="SSF141673">
    <property type="entry name" value="MOSC N-terminal domain-like"/>
    <property type="match status" value="1"/>
</dbReference>
<keyword evidence="7" id="KW-1185">Reference proteome</keyword>
<dbReference type="Proteomes" id="UP000019118">
    <property type="component" value="Unassembled WGS sequence"/>
</dbReference>
<dbReference type="PANTHER" id="PTHR14237:SF80">
    <property type="entry name" value="MOLYBDENUM COFACTOR SULFURASE"/>
    <property type="match status" value="1"/>
</dbReference>
<dbReference type="HAMAP" id="MF_03050">
    <property type="entry name" value="MOCOS"/>
    <property type="match status" value="1"/>
</dbReference>
<dbReference type="InterPro" id="IPR015424">
    <property type="entry name" value="PyrdxlP-dep_Trfase"/>
</dbReference>
<dbReference type="GO" id="GO:0030151">
    <property type="term" value="F:molybdenum ion binding"/>
    <property type="evidence" value="ECO:0007669"/>
    <property type="project" value="UniProtKB-UniRule"/>
</dbReference>
<proteinExistence type="inferred from homology"/>
<sequence>MEKSLKTENKIQNEKCYVYSKEQASKIRCEFSRLKDLCYLDHAGATLYSEKQLANIFTDLSNNIYSNPHSHSSEFTKDAVDIVRYKVLSFVKTSPDQYSVIFTSGATHALKLIGETFEFNGGTLAYLEDNHTSVLGMRKFASNFRELKVEEAFNVLSNPADSNSELRNGKNGLFVYPAQSNFAGTKYPLSWIKTVKCEALNHLFATPENWYTLLDAACFASTNQLDLHQYQPDFISISFYKIFGYPTGLGALLVKRSSENALTKTYFGGGTVLMALSAQNVMIPKPIIYEQFEDGTISFLSISSLRHGFDILQTLNLTPDLISLHTFNVAKYTFANLMEMHHSNGTAVAELYHDTKFESVKTQGSIINFNLKRPNGNYVGYSEVLHFANLNGVHLRTGCFCNPGACQKYLKLDPDKVQNQFEAGHVCGDQHDLVDGSPTGSVRISFGYMSTFEDADKFLQMIETCFVSHSNFQSLTIDRTIDASLNGTRNRLEITGKLVNIYVYPVKSCAPLAVKGSWKLTHIGLEYDRRWMIVNSSGACVSQKKIGKLCTLKPILDFSRKMLKLKINDSEISMPLEPEENASSNANFCNSKVCGDKVQGFDCGNEVAEWLSANLGEFGLRLLRQCDFTAHTSGRHSTQGEQTLMSLANKAEYLVINMRTAQWLRERIPQDDLLCLTLESILLRFRANFVVDFTEPFVENDLAILLFNDVAFKFTGHCRRCQMICIDQETGEKSKEPLRTLSKELNGQMRFGIYLSRNDSLGQYYIETGSSVKG</sequence>
<dbReference type="EnsemblMetazoa" id="XM_019897910.1">
    <property type="protein sequence ID" value="XP_019753469.1"/>
    <property type="gene ID" value="LOC109532846"/>
</dbReference>
<comment type="catalytic activity">
    <reaction evidence="4">
        <text>Mo-molybdopterin + L-cysteine + AH2 = thio-Mo-molybdopterin + L-alanine + A + H2O</text>
        <dbReference type="Rhea" id="RHEA:42636"/>
        <dbReference type="ChEBI" id="CHEBI:13193"/>
        <dbReference type="ChEBI" id="CHEBI:15377"/>
        <dbReference type="ChEBI" id="CHEBI:17499"/>
        <dbReference type="ChEBI" id="CHEBI:35235"/>
        <dbReference type="ChEBI" id="CHEBI:57972"/>
        <dbReference type="ChEBI" id="CHEBI:71302"/>
        <dbReference type="ChEBI" id="CHEBI:82685"/>
        <dbReference type="EC" id="2.8.1.9"/>
    </reaction>
</comment>
<keyword evidence="2 4" id="KW-0663">Pyridoxal phosphate</keyword>
<accession>A0AAR5NWZ6</accession>
<evidence type="ECO:0000256" key="4">
    <source>
        <dbReference type="HAMAP-Rule" id="MF_03050"/>
    </source>
</evidence>
<feature type="active site" evidence="4">
    <location>
        <position position="401"/>
    </location>
</feature>
<dbReference type="GO" id="GO:0008265">
    <property type="term" value="F:molybdenum cofactor sulfurtransferase activity"/>
    <property type="evidence" value="ECO:0007669"/>
    <property type="project" value="UniProtKB-UniRule"/>
</dbReference>
<evidence type="ECO:0000259" key="5">
    <source>
        <dbReference type="PROSITE" id="PS51340"/>
    </source>
</evidence>
<feature type="domain" description="MOSC" evidence="5">
    <location>
        <begin position="608"/>
        <end position="774"/>
    </location>
</feature>
<reference evidence="7" key="1">
    <citation type="journal article" date="2013" name="Genome Biol.">
        <title>Draft genome of the mountain pine beetle, Dendroctonus ponderosae Hopkins, a major forest pest.</title>
        <authorList>
            <person name="Keeling C.I."/>
            <person name="Yuen M.M."/>
            <person name="Liao N.Y."/>
            <person name="Docking T.R."/>
            <person name="Chan S.K."/>
            <person name="Taylor G.A."/>
            <person name="Palmquist D.L."/>
            <person name="Jackman S.D."/>
            <person name="Nguyen A."/>
            <person name="Li M."/>
            <person name="Henderson H."/>
            <person name="Janes J.K."/>
            <person name="Zhao Y."/>
            <person name="Pandoh P."/>
            <person name="Moore R."/>
            <person name="Sperling F.A."/>
            <person name="Huber D.P."/>
            <person name="Birol I."/>
            <person name="Jones S.J."/>
            <person name="Bohlmann J."/>
        </authorList>
    </citation>
    <scope>NUCLEOTIDE SEQUENCE</scope>
</reference>
<dbReference type="GeneID" id="109532846"/>
<dbReference type="GO" id="GO:0030170">
    <property type="term" value="F:pyridoxal phosphate binding"/>
    <property type="evidence" value="ECO:0007669"/>
    <property type="project" value="UniProtKB-UniRule"/>
</dbReference>
<dbReference type="InterPro" id="IPR000192">
    <property type="entry name" value="Aminotrans_V_dom"/>
</dbReference>
<dbReference type="GO" id="GO:0016829">
    <property type="term" value="F:lyase activity"/>
    <property type="evidence" value="ECO:0007669"/>
    <property type="project" value="UniProtKB-UniRule"/>
</dbReference>
<protein>
    <recommendedName>
        <fullName evidence="4">Molybdenum cofactor sulfurase</fullName>
        <shortName evidence="4">MCS</shortName>
        <shortName evidence="4">MOS</shortName>
        <shortName evidence="4">MoCo sulfurase</shortName>
        <ecNumber evidence="4">2.8.1.9</ecNumber>
    </recommendedName>
    <alternativeName>
        <fullName evidence="4">Molybdenum cofactor sulfurtransferase</fullName>
    </alternativeName>
    <alternativeName>
        <fullName evidence="4">Protein maroon-like</fullName>
        <shortName evidence="4">Ma-l</shortName>
    </alternativeName>
</protein>
<evidence type="ECO:0000256" key="3">
    <source>
        <dbReference type="ARBA" id="ARBA00023150"/>
    </source>
</evidence>
<gene>
    <name evidence="4" type="primary">mal</name>
</gene>
<keyword evidence="3 4" id="KW-0501">Molybdenum cofactor biosynthesis</keyword>
<organism evidence="6 7">
    <name type="scientific">Dendroctonus ponderosae</name>
    <name type="common">Mountain pine beetle</name>
    <dbReference type="NCBI Taxonomy" id="77166"/>
    <lineage>
        <taxon>Eukaryota</taxon>
        <taxon>Metazoa</taxon>
        <taxon>Ecdysozoa</taxon>
        <taxon>Arthropoda</taxon>
        <taxon>Hexapoda</taxon>
        <taxon>Insecta</taxon>
        <taxon>Pterygota</taxon>
        <taxon>Neoptera</taxon>
        <taxon>Endopterygota</taxon>
        <taxon>Coleoptera</taxon>
        <taxon>Polyphaga</taxon>
        <taxon>Cucujiformia</taxon>
        <taxon>Curculionidae</taxon>
        <taxon>Scolytinae</taxon>
        <taxon>Dendroctonus</taxon>
    </lineage>
</organism>
<feature type="modified residue" description="N6-(pyridoxal phosphate)lysine" evidence="4">
    <location>
        <position position="241"/>
    </location>
</feature>
<dbReference type="KEGG" id="dpa:109532846"/>
<name>A0AAR5NWZ6_DENPD</name>
<evidence type="ECO:0000256" key="2">
    <source>
        <dbReference type="ARBA" id="ARBA00022898"/>
    </source>
</evidence>
<evidence type="ECO:0000313" key="6">
    <source>
        <dbReference type="EnsemblMetazoa" id="XP_019753469.1"/>
    </source>
</evidence>
<dbReference type="InterPro" id="IPR005302">
    <property type="entry name" value="MoCF_Sase_C"/>
</dbReference>
<dbReference type="PANTHER" id="PTHR14237">
    <property type="entry name" value="MOLYBDOPTERIN COFACTOR SULFURASE MOSC"/>
    <property type="match status" value="1"/>
</dbReference>
<dbReference type="Pfam" id="PF00266">
    <property type="entry name" value="Aminotran_5"/>
    <property type="match status" value="1"/>
</dbReference>
<comment type="similarity">
    <text evidence="4">Belongs to the class-V pyridoxal-phosphate-dependent aminotransferase family. MOCOS subfamily.</text>
</comment>
<dbReference type="InterPro" id="IPR005303">
    <property type="entry name" value="MOCOS_middle"/>
</dbReference>
<dbReference type="InterPro" id="IPR015421">
    <property type="entry name" value="PyrdxlP-dep_Trfase_major"/>
</dbReference>
<dbReference type="SUPFAM" id="SSF53383">
    <property type="entry name" value="PLP-dependent transferases"/>
    <property type="match status" value="1"/>
</dbReference>
<dbReference type="AlphaFoldDB" id="A0AAR5NWZ6"/>
<dbReference type="SUPFAM" id="SSF50800">
    <property type="entry name" value="PK beta-barrel domain-like"/>
    <property type="match status" value="1"/>
</dbReference>
<dbReference type="CTD" id="4118"/>
<comment type="cofactor">
    <cofactor evidence="4">
        <name>pyridoxal 5'-phosphate</name>
        <dbReference type="ChEBI" id="CHEBI:597326"/>
    </cofactor>
</comment>
<dbReference type="Gene3D" id="3.40.640.10">
    <property type="entry name" value="Type I PLP-dependent aspartate aminotransferase-like (Major domain)"/>
    <property type="match status" value="1"/>
</dbReference>
<dbReference type="Pfam" id="PF03476">
    <property type="entry name" value="MOSC_N"/>
    <property type="match status" value="1"/>
</dbReference>
<reference evidence="6" key="2">
    <citation type="submission" date="2024-08" db="UniProtKB">
        <authorList>
            <consortium name="EnsemblMetazoa"/>
        </authorList>
    </citation>
    <scope>IDENTIFICATION</scope>
</reference>
<dbReference type="PROSITE" id="PS51340">
    <property type="entry name" value="MOSC"/>
    <property type="match status" value="1"/>
</dbReference>
<keyword evidence="1 4" id="KW-0808">Transferase</keyword>
<comment type="function">
    <text evidence="4">Sulfurates the molybdenum cofactor. Sulfation of molybdenum is essential for xanthine dehydrogenase (XDH) and aldehyde oxidase (ADO) enzymes in which molybdenum cofactor is liganded by 1 oxygen and 1 sulfur atom in active form.</text>
</comment>
<dbReference type="InterPro" id="IPR028886">
    <property type="entry name" value="MoCo_sulfurase"/>
</dbReference>
<evidence type="ECO:0000313" key="7">
    <source>
        <dbReference type="Proteomes" id="UP000019118"/>
    </source>
</evidence>
<dbReference type="EC" id="2.8.1.9" evidence="4"/>